<dbReference type="Gene3D" id="1.10.1070.11">
    <property type="entry name" value="Phosphatidylinositol 3-/4-kinase, catalytic domain"/>
    <property type="match status" value="1"/>
</dbReference>
<sequence>MLFALRRLGLCHIQSSYLSDGMYSEYEDYRYECCWRLGQWNQLSTENSKQLNYNKADSSSGLKSLITKGEYEKHHYISLKALHDLDFSSVERAVSRARKCAINSLTHASLECSKNLYLALSQLQTLQEIEDFASAWQSGEAINMEAVLDKWKKQDQLSLSEFQYMEPILAQRAVLLHNAMLMEKNDELRQRLAEHLAEIQLSTAKLARTEGWHHVGVRCLRMLSQIGRLSSVVEGRLKLEEAQLSWGRGDREVGRHILRSLLGELSLIFNETEENRLLYSYALTLYGNWMVETRSENSQVIVERYFIKALRILEGVKYNEESQLETYCSLARFVDAEYQQLMGILKSSAFESKQQFLTKATEEAERLLQQENRTRDENRKIQMCQKMSRIDEAEMKNREDEKNMYLKLALKYYLLSLEHGVQHSLQVFRLTSLWLENTVHEEVSRVLEQHLHRIPSYKFLPVVPQLVPRISNNLSDPFVRRLNTLLERCAVEHPHHALPVILALANSYRDQEVTGGLQKERKSELRVLGAKHIVQCLKAREEVRAILTQMEGVATALINLAYYEVQGKSKSYSIQRTLLKQLKGNELVLVPTLTIPVKSNCQYDDIVGIYKYVDTFCLVGGLNAPKKIGCVGTDGIERPQLIKGKDDLRQDAVMQQVFTILNTLLKNNKETQKRKLLIRTYKVVPLSQRSGVLEWCQNTEPMAAYLIGPNSAHCRYYPQDLTPQACRNAMLAVAGKSNEMKLKTYSDICRSFHPVFRYFFLENFPTPGVWFERRLAYIHSVATSSMIGYILGLGDRHTVNILVDKSTAEVIHIDFGIAFEQGHILPTPETVPFRLTRDMEDGMGVSGIEGIFRRCCEKTMSVLRQNQETILTILEVLLYDPLYAWTISPSKAYNIQERTHKTDLDYTDPEATAGEVNRMAERALVRLRQKLQGTEEGTATSVSGQVTRLLQQARDPGNLSRLYHGWHPYV</sequence>
<evidence type="ECO:0000256" key="6">
    <source>
        <dbReference type="ARBA" id="ARBA00022763"/>
    </source>
</evidence>
<dbReference type="PROSITE" id="PS50290">
    <property type="entry name" value="PI3_4_KINASE_3"/>
    <property type="match status" value="1"/>
</dbReference>
<keyword evidence="10" id="KW-0131">Cell cycle</keyword>
<dbReference type="SMART" id="SM00146">
    <property type="entry name" value="PI3Kc"/>
    <property type="match status" value="1"/>
</dbReference>
<evidence type="ECO:0000259" key="16">
    <source>
        <dbReference type="PROSITE" id="PS51189"/>
    </source>
</evidence>
<dbReference type="Pfam" id="PF02260">
    <property type="entry name" value="FATC"/>
    <property type="match status" value="1"/>
</dbReference>
<evidence type="ECO:0000256" key="12">
    <source>
        <dbReference type="ARBA" id="ARBA00048679"/>
    </source>
</evidence>
<dbReference type="GO" id="GO:0006281">
    <property type="term" value="P:DNA repair"/>
    <property type="evidence" value="ECO:0007669"/>
    <property type="project" value="InterPro"/>
</dbReference>
<gene>
    <name evidence="18" type="ORF">B7P43_G05974</name>
</gene>
<dbReference type="PANTHER" id="PTHR37079:SF4">
    <property type="entry name" value="SERINE_THREONINE-PROTEIN KINASE ATM"/>
    <property type="match status" value="1"/>
</dbReference>
<feature type="coiled-coil region" evidence="14">
    <location>
        <begin position="178"/>
        <end position="205"/>
    </location>
</feature>
<dbReference type="OrthoDB" id="381190at2759"/>
<organism evidence="18 19">
    <name type="scientific">Cryptotermes secundus</name>
    <dbReference type="NCBI Taxonomy" id="105785"/>
    <lineage>
        <taxon>Eukaryota</taxon>
        <taxon>Metazoa</taxon>
        <taxon>Ecdysozoa</taxon>
        <taxon>Arthropoda</taxon>
        <taxon>Hexapoda</taxon>
        <taxon>Insecta</taxon>
        <taxon>Pterygota</taxon>
        <taxon>Neoptera</taxon>
        <taxon>Polyneoptera</taxon>
        <taxon>Dictyoptera</taxon>
        <taxon>Blattodea</taxon>
        <taxon>Blattoidea</taxon>
        <taxon>Termitoidae</taxon>
        <taxon>Kalotermitidae</taxon>
        <taxon>Cryptotermitinae</taxon>
        <taxon>Cryptotermes</taxon>
    </lineage>
</organism>
<dbReference type="InterPro" id="IPR038980">
    <property type="entry name" value="ATM_plant"/>
</dbReference>
<evidence type="ECO:0000259" key="15">
    <source>
        <dbReference type="PROSITE" id="PS50290"/>
    </source>
</evidence>
<evidence type="ECO:0000313" key="19">
    <source>
        <dbReference type="Proteomes" id="UP000235965"/>
    </source>
</evidence>
<dbReference type="InterPro" id="IPR011009">
    <property type="entry name" value="Kinase-like_dom_sf"/>
</dbReference>
<dbReference type="CDD" id="cd05171">
    <property type="entry name" value="PIKKc_ATM"/>
    <property type="match status" value="1"/>
</dbReference>
<dbReference type="Pfam" id="PF02259">
    <property type="entry name" value="FAT"/>
    <property type="match status" value="1"/>
</dbReference>
<dbReference type="Pfam" id="PF00454">
    <property type="entry name" value="PI3_PI4_kinase"/>
    <property type="match status" value="1"/>
</dbReference>
<dbReference type="STRING" id="105785.A0A2J7RJW5"/>
<keyword evidence="5" id="KW-0547">Nucleotide-binding</keyword>
<dbReference type="InterPro" id="IPR018936">
    <property type="entry name" value="PI3/4_kinase_CS"/>
</dbReference>
<dbReference type="EC" id="2.7.11.1" evidence="2"/>
<evidence type="ECO:0000256" key="9">
    <source>
        <dbReference type="ARBA" id="ARBA00023242"/>
    </source>
</evidence>
<dbReference type="PROSITE" id="PS00915">
    <property type="entry name" value="PI3_4_KINASE_1"/>
    <property type="match status" value="1"/>
</dbReference>
<dbReference type="GO" id="GO:0005634">
    <property type="term" value="C:nucleus"/>
    <property type="evidence" value="ECO:0007669"/>
    <property type="project" value="UniProtKB-SubCell"/>
</dbReference>
<dbReference type="InterPro" id="IPR003152">
    <property type="entry name" value="FATC_dom"/>
</dbReference>
<comment type="caution">
    <text evidence="18">The sequence shown here is derived from an EMBL/GenBank/DDBJ whole genome shotgun (WGS) entry which is preliminary data.</text>
</comment>
<evidence type="ECO:0000313" key="18">
    <source>
        <dbReference type="EMBL" id="PNF41118.1"/>
    </source>
</evidence>
<protein>
    <recommendedName>
        <fullName evidence="13">Serine/threonine-protein kinase ATM</fullName>
        <ecNumber evidence="2">2.7.11.1</ecNumber>
    </recommendedName>
</protein>
<feature type="domain" description="FATC" evidence="17">
    <location>
        <begin position="938"/>
        <end position="970"/>
    </location>
</feature>
<dbReference type="InterPro" id="IPR036940">
    <property type="entry name" value="PI3/4_kinase_cat_sf"/>
</dbReference>
<dbReference type="FunFam" id="3.30.1010.10:FF:000023">
    <property type="entry name" value="Serine/threonine-protein kinase ATM"/>
    <property type="match status" value="1"/>
</dbReference>
<keyword evidence="19" id="KW-1185">Reference proteome</keyword>
<accession>A0A2J7RJW5</accession>
<evidence type="ECO:0000259" key="17">
    <source>
        <dbReference type="PROSITE" id="PS51190"/>
    </source>
</evidence>
<evidence type="ECO:0000256" key="13">
    <source>
        <dbReference type="ARBA" id="ARBA00073111"/>
    </source>
</evidence>
<dbReference type="InterPro" id="IPR044107">
    <property type="entry name" value="PIKKc_ATM"/>
</dbReference>
<dbReference type="PROSITE" id="PS51189">
    <property type="entry name" value="FAT"/>
    <property type="match status" value="1"/>
</dbReference>
<keyword evidence="6" id="KW-0227">DNA damage</keyword>
<proteinExistence type="predicted"/>
<evidence type="ECO:0000256" key="11">
    <source>
        <dbReference type="ARBA" id="ARBA00047899"/>
    </source>
</evidence>
<keyword evidence="8" id="KW-0067">ATP-binding</keyword>
<dbReference type="PANTHER" id="PTHR37079">
    <property type="entry name" value="SERINE/THREONINE-PROTEIN KINASE ATM"/>
    <property type="match status" value="1"/>
</dbReference>
<feature type="domain" description="PI3K/PI4K catalytic" evidence="15">
    <location>
        <begin position="612"/>
        <end position="927"/>
    </location>
</feature>
<keyword evidence="4" id="KW-0808">Transferase</keyword>
<dbReference type="InterPro" id="IPR014009">
    <property type="entry name" value="PIK_FAT"/>
</dbReference>
<dbReference type="InterPro" id="IPR003151">
    <property type="entry name" value="PIK-rel_kinase_FAT"/>
</dbReference>
<evidence type="ECO:0000256" key="5">
    <source>
        <dbReference type="ARBA" id="ARBA00022741"/>
    </source>
</evidence>
<dbReference type="AlphaFoldDB" id="A0A2J7RJW5"/>
<evidence type="ECO:0000256" key="3">
    <source>
        <dbReference type="ARBA" id="ARBA00022527"/>
    </source>
</evidence>
<dbReference type="PROSITE" id="PS51190">
    <property type="entry name" value="FATC"/>
    <property type="match status" value="1"/>
</dbReference>
<keyword evidence="9" id="KW-0539">Nucleus</keyword>
<evidence type="ECO:0000256" key="14">
    <source>
        <dbReference type="SAM" id="Coils"/>
    </source>
</evidence>
<keyword evidence="14" id="KW-0175">Coiled coil</keyword>
<dbReference type="EMBL" id="NEVH01002987">
    <property type="protein sequence ID" value="PNF41118.1"/>
    <property type="molecule type" value="Genomic_DNA"/>
</dbReference>
<keyword evidence="3" id="KW-0723">Serine/threonine-protein kinase</keyword>
<evidence type="ECO:0000256" key="2">
    <source>
        <dbReference type="ARBA" id="ARBA00012513"/>
    </source>
</evidence>
<reference evidence="18 19" key="1">
    <citation type="submission" date="2017-12" db="EMBL/GenBank/DDBJ databases">
        <title>Hemimetabolous genomes reveal molecular basis of termite eusociality.</title>
        <authorList>
            <person name="Harrison M.C."/>
            <person name="Jongepier E."/>
            <person name="Robertson H.M."/>
            <person name="Arning N."/>
            <person name="Bitard-Feildel T."/>
            <person name="Chao H."/>
            <person name="Childers C.P."/>
            <person name="Dinh H."/>
            <person name="Doddapaneni H."/>
            <person name="Dugan S."/>
            <person name="Gowin J."/>
            <person name="Greiner C."/>
            <person name="Han Y."/>
            <person name="Hu H."/>
            <person name="Hughes D.S.T."/>
            <person name="Huylmans A.-K."/>
            <person name="Kemena C."/>
            <person name="Kremer L.P.M."/>
            <person name="Lee S.L."/>
            <person name="Lopez-Ezquerra A."/>
            <person name="Mallet L."/>
            <person name="Monroy-Kuhn J.M."/>
            <person name="Moser A."/>
            <person name="Murali S.C."/>
            <person name="Muzny D.M."/>
            <person name="Otani S."/>
            <person name="Piulachs M.-D."/>
            <person name="Poelchau M."/>
            <person name="Qu J."/>
            <person name="Schaub F."/>
            <person name="Wada-Katsumata A."/>
            <person name="Worley K.C."/>
            <person name="Xie Q."/>
            <person name="Ylla G."/>
            <person name="Poulsen M."/>
            <person name="Gibbs R.A."/>
            <person name="Schal C."/>
            <person name="Richards S."/>
            <person name="Belles X."/>
            <person name="Korb J."/>
            <person name="Bornberg-Bauer E."/>
        </authorList>
    </citation>
    <scope>NUCLEOTIDE SEQUENCE [LARGE SCALE GENOMIC DNA]</scope>
    <source>
        <tissue evidence="18">Whole body</tissue>
    </source>
</reference>
<name>A0A2J7RJW5_9NEOP</name>
<evidence type="ECO:0000256" key="1">
    <source>
        <dbReference type="ARBA" id="ARBA00004123"/>
    </source>
</evidence>
<dbReference type="GO" id="GO:0004674">
    <property type="term" value="F:protein serine/threonine kinase activity"/>
    <property type="evidence" value="ECO:0007669"/>
    <property type="project" value="UniProtKB-KW"/>
</dbReference>
<dbReference type="GO" id="GO:0005524">
    <property type="term" value="F:ATP binding"/>
    <property type="evidence" value="ECO:0007669"/>
    <property type="project" value="UniProtKB-KW"/>
</dbReference>
<dbReference type="InParanoid" id="A0A2J7RJW5"/>
<comment type="catalytic activity">
    <reaction evidence="12">
        <text>L-seryl-[protein] + ATP = O-phospho-L-seryl-[protein] + ADP + H(+)</text>
        <dbReference type="Rhea" id="RHEA:17989"/>
        <dbReference type="Rhea" id="RHEA-COMP:9863"/>
        <dbReference type="Rhea" id="RHEA-COMP:11604"/>
        <dbReference type="ChEBI" id="CHEBI:15378"/>
        <dbReference type="ChEBI" id="CHEBI:29999"/>
        <dbReference type="ChEBI" id="CHEBI:30616"/>
        <dbReference type="ChEBI" id="CHEBI:83421"/>
        <dbReference type="ChEBI" id="CHEBI:456216"/>
        <dbReference type="EC" id="2.7.11.1"/>
    </reaction>
</comment>
<dbReference type="PROSITE" id="PS00916">
    <property type="entry name" value="PI3_4_KINASE_2"/>
    <property type="match status" value="1"/>
</dbReference>
<evidence type="ECO:0000256" key="10">
    <source>
        <dbReference type="ARBA" id="ARBA00023306"/>
    </source>
</evidence>
<dbReference type="SUPFAM" id="SSF56112">
    <property type="entry name" value="Protein kinase-like (PK-like)"/>
    <property type="match status" value="1"/>
</dbReference>
<dbReference type="InterPro" id="IPR000403">
    <property type="entry name" value="PI3/4_kinase_cat_dom"/>
</dbReference>
<keyword evidence="7" id="KW-0418">Kinase</keyword>
<evidence type="ECO:0000256" key="8">
    <source>
        <dbReference type="ARBA" id="ARBA00022840"/>
    </source>
</evidence>
<feature type="domain" description="FAT" evidence="16">
    <location>
        <begin position="1"/>
        <end position="507"/>
    </location>
</feature>
<comment type="subcellular location">
    <subcellularLocation>
        <location evidence="1">Nucleus</location>
    </subcellularLocation>
</comment>
<comment type="catalytic activity">
    <reaction evidence="11">
        <text>L-threonyl-[protein] + ATP = O-phospho-L-threonyl-[protein] + ADP + H(+)</text>
        <dbReference type="Rhea" id="RHEA:46608"/>
        <dbReference type="Rhea" id="RHEA-COMP:11060"/>
        <dbReference type="Rhea" id="RHEA-COMP:11605"/>
        <dbReference type="ChEBI" id="CHEBI:15378"/>
        <dbReference type="ChEBI" id="CHEBI:30013"/>
        <dbReference type="ChEBI" id="CHEBI:30616"/>
        <dbReference type="ChEBI" id="CHEBI:61977"/>
        <dbReference type="ChEBI" id="CHEBI:456216"/>
        <dbReference type="EC" id="2.7.11.1"/>
    </reaction>
</comment>
<dbReference type="Gene3D" id="3.30.1010.10">
    <property type="entry name" value="Phosphatidylinositol 3-kinase Catalytic Subunit, Chain A, domain 4"/>
    <property type="match status" value="1"/>
</dbReference>
<dbReference type="SMART" id="SM01343">
    <property type="entry name" value="FATC"/>
    <property type="match status" value="1"/>
</dbReference>
<evidence type="ECO:0000256" key="7">
    <source>
        <dbReference type="ARBA" id="ARBA00022777"/>
    </source>
</evidence>
<dbReference type="Proteomes" id="UP000235965">
    <property type="component" value="Unassembled WGS sequence"/>
</dbReference>
<evidence type="ECO:0000256" key="4">
    <source>
        <dbReference type="ARBA" id="ARBA00022679"/>
    </source>
</evidence>